<feature type="domain" description="YhaN AAA" evidence="2">
    <location>
        <begin position="18"/>
        <end position="222"/>
    </location>
</feature>
<keyword evidence="4" id="KW-1185">Reference proteome</keyword>
<dbReference type="EMBL" id="CP023036">
    <property type="protein sequence ID" value="AXY23584.1"/>
    <property type="molecule type" value="Genomic_DNA"/>
</dbReference>
<dbReference type="Proteomes" id="UP000264120">
    <property type="component" value="Chromosome"/>
</dbReference>
<reference evidence="3 4" key="1">
    <citation type="submission" date="2017-08" db="EMBL/GenBank/DDBJ databases">
        <title>Complete genome sequence of Gluconacetobacter saccharivorans CV1 isolated from Fermented Vinegar.</title>
        <authorList>
            <person name="Kim S.-Y."/>
        </authorList>
    </citation>
    <scope>NUCLEOTIDE SEQUENCE [LARGE SCALE GENOMIC DNA]</scope>
    <source>
        <strain evidence="3 4">CV1</strain>
    </source>
</reference>
<dbReference type="PANTHER" id="PTHR41259">
    <property type="entry name" value="DOUBLE-STRAND BREAK REPAIR RAD50 ATPASE, PUTATIVE-RELATED"/>
    <property type="match status" value="1"/>
</dbReference>
<dbReference type="InterPro" id="IPR027417">
    <property type="entry name" value="P-loop_NTPase"/>
</dbReference>
<dbReference type="SUPFAM" id="SSF52540">
    <property type="entry name" value="P-loop containing nucleoside triphosphate hydrolases"/>
    <property type="match status" value="1"/>
</dbReference>
<organism evidence="3 4">
    <name type="scientific">Komagataeibacter saccharivorans</name>
    <dbReference type="NCBI Taxonomy" id="265959"/>
    <lineage>
        <taxon>Bacteria</taxon>
        <taxon>Pseudomonadati</taxon>
        <taxon>Pseudomonadota</taxon>
        <taxon>Alphaproteobacteria</taxon>
        <taxon>Acetobacterales</taxon>
        <taxon>Acetobacteraceae</taxon>
        <taxon>Komagataeibacter</taxon>
    </lineage>
</organism>
<evidence type="ECO:0000259" key="2">
    <source>
        <dbReference type="Pfam" id="PF13514"/>
    </source>
</evidence>
<proteinExistence type="predicted"/>
<gene>
    <name evidence="3" type="ORF">CD178_02838</name>
</gene>
<name>A0A347WFE1_9PROT</name>
<evidence type="ECO:0000256" key="1">
    <source>
        <dbReference type="SAM" id="Coils"/>
    </source>
</evidence>
<accession>A0A347WFE1</accession>
<protein>
    <recommendedName>
        <fullName evidence="2">YhaN AAA domain-containing protein</fullName>
    </recommendedName>
</protein>
<dbReference type="InterPro" id="IPR038734">
    <property type="entry name" value="YhaN_AAA"/>
</dbReference>
<keyword evidence="1" id="KW-0175">Coiled coil</keyword>
<dbReference type="PANTHER" id="PTHR41259:SF1">
    <property type="entry name" value="DOUBLE-STRAND BREAK REPAIR RAD50 ATPASE, PUTATIVE-RELATED"/>
    <property type="match status" value="1"/>
</dbReference>
<evidence type="ECO:0000313" key="4">
    <source>
        <dbReference type="Proteomes" id="UP000264120"/>
    </source>
</evidence>
<dbReference type="Pfam" id="PF13514">
    <property type="entry name" value="AAA_27"/>
    <property type="match status" value="1"/>
</dbReference>
<sequence>MRWTLHWPWLKTRKAATMRIKRFTIFKYGAIGELDLNFGDGCGLHVIHGPNEAGKSTCLSAISDFLFGIGHGSPYGAVFGNDQIRLDARLMLSDGQELDLRRRKGRTRTLSTFDGQTVGDDRLAAVLGGITRERFAALFGLNDETLRTGGMDLLRANGDIGRLIVEAGGGLRALMVRLDEIDARRTRLFAARRSADREFYQALDAFGAAQKTLRDASLGHDAYERHCRSLEEARQKKADISTRQTELRRQHTHYERLVKAVPQLHDITLLETELAGQADLATLPAGMGASISAALETYNATRTRHTRAVEHATELRHKTAVPQVDTILAALHGPVMRAISLGQAVSTHRGPEAEHDSRRRSIDESLSSLRRRLNAGPDVDLRQCMPPRAVLDTIRQLADAQAQWQGQHDSVQQKIGQTELEIARRQERLSTLHAAGRDLPLPEDAAPFTALPAEMKRLDLRAQALEKQQADLDARLGAMGFSSIDLLRHLPCPDADGVRMAAEHQHMLRTERDRLASKLAGEREHLTTLQPQLTQLEQTGSPATPEMLATARTQRDAMWHLVRDAYLDPQHVAADAVRQVNATALDHAISRVDALSAQLLAEASRIAEIENLRRRIADCTDRVALYDRSHKDADERIAAHWQGFIAPFPALHTHAVTPEALATFIRQRTEILTGAEQITREREILAHERIKPDTQQDHLERLAKRFGIDPGTSLAACVESVTAAMRLHVAEHDEYNRLKRECDELRPVLAQQAQQAESLRMERQAWQEKWATAMQVIGLPADAAPVTARDLAGEWAAAPAYIEQLAELDDARAHARQALTDLTQVMDDLRPRIPLALPSDSVDAALALSDHWKAAEKARVQREALHAEMKRAAQAVTESETTLSAAMADIQALQVRTHTEAPEGLQLLAERLTRRDQVHQKLEHALHTLSRMTDGQSPADLKQAIDGRTLSELLAETARIEDQLKEQEQLRDDAVRAEQHEITALGAFEHNTEAPQAAARREAAISRLHRIVEEYAELTLARTLIANAIDRVRAQEQDPLVTRAGQFMSLATRGAFEGIRTELDTTNEPVVQGLRHDGSIVPVKKMSAGTRDQLFLAFRLASVETYCRSAEPLPFIADDLLVQFDDARSRSTLSALVDFARTTQVLLFTHHDSIRDMTRRLHEQGAPVNLVELPPVYATRPVVENGAV</sequence>
<dbReference type="Gene3D" id="3.40.50.300">
    <property type="entry name" value="P-loop containing nucleotide triphosphate hydrolases"/>
    <property type="match status" value="2"/>
</dbReference>
<dbReference type="AlphaFoldDB" id="A0A347WFE1"/>
<dbReference type="KEGG" id="ksc:CD178_02838"/>
<feature type="coiled-coil region" evidence="1">
    <location>
        <begin position="950"/>
        <end position="980"/>
    </location>
</feature>
<evidence type="ECO:0000313" key="3">
    <source>
        <dbReference type="EMBL" id="AXY23584.1"/>
    </source>
</evidence>